<evidence type="ECO:0000259" key="1">
    <source>
        <dbReference type="Pfam" id="PF08386"/>
    </source>
</evidence>
<sequence length="197" mass="21610">MLDNVAPPERRRLINLVDALTEAELARAYRAIIKDDELLLGGFLSGFNLLVYACQEDFPFNSREGATNFNAGVRYPFLVDPDDLVAPETIYASCEAFTPNLPRADFHTPVASDLPVMVLSGLADTQTSWRWGPLATETLSNAQSFVFPGAGHGALLFSDCARDMTVTFIHAPEQPVPDGCIHDLVPTFVLPNDRMPD</sequence>
<name>A0ABW7I3A8_9RHOB</name>
<dbReference type="InterPro" id="IPR013595">
    <property type="entry name" value="Pept_S33_TAP-like_C"/>
</dbReference>
<comment type="caution">
    <text evidence="2">The sequence shown here is derived from an EMBL/GenBank/DDBJ whole genome shotgun (WGS) entry which is preliminary data.</text>
</comment>
<evidence type="ECO:0000313" key="3">
    <source>
        <dbReference type="Proteomes" id="UP001607157"/>
    </source>
</evidence>
<dbReference type="Pfam" id="PF08386">
    <property type="entry name" value="Abhydrolase_4"/>
    <property type="match status" value="1"/>
</dbReference>
<gene>
    <name evidence="2" type="ORF">ACGRVM_00095</name>
</gene>
<proteinExistence type="predicted"/>
<reference evidence="2 3" key="1">
    <citation type="submission" date="2024-10" db="EMBL/GenBank/DDBJ databases">
        <authorList>
            <person name="Yang X.-N."/>
        </authorList>
    </citation>
    <scope>NUCLEOTIDE SEQUENCE [LARGE SCALE GENOMIC DNA]</scope>
    <source>
        <strain evidence="2 3">CAU 1059</strain>
    </source>
</reference>
<dbReference type="Gene3D" id="3.40.50.1820">
    <property type="entry name" value="alpha/beta hydrolase"/>
    <property type="match status" value="1"/>
</dbReference>
<dbReference type="Proteomes" id="UP001607157">
    <property type="component" value="Unassembled WGS sequence"/>
</dbReference>
<dbReference type="RefSeq" id="WP_377169939.1">
    <property type="nucleotide sequence ID" value="NZ_JBHTJC010000001.1"/>
</dbReference>
<protein>
    <submittedName>
        <fullName evidence="2">Alpha/beta hydrolase</fullName>
    </submittedName>
</protein>
<organism evidence="2 3">
    <name type="scientific">Roseovarius aquimarinus</name>
    <dbReference type="NCBI Taxonomy" id="1229156"/>
    <lineage>
        <taxon>Bacteria</taxon>
        <taxon>Pseudomonadati</taxon>
        <taxon>Pseudomonadota</taxon>
        <taxon>Alphaproteobacteria</taxon>
        <taxon>Rhodobacterales</taxon>
        <taxon>Roseobacteraceae</taxon>
        <taxon>Roseovarius</taxon>
    </lineage>
</organism>
<evidence type="ECO:0000313" key="2">
    <source>
        <dbReference type="EMBL" id="MFH0252276.1"/>
    </source>
</evidence>
<dbReference type="GO" id="GO:0016787">
    <property type="term" value="F:hydrolase activity"/>
    <property type="evidence" value="ECO:0007669"/>
    <property type="project" value="UniProtKB-KW"/>
</dbReference>
<keyword evidence="2" id="KW-0378">Hydrolase</keyword>
<keyword evidence="3" id="KW-1185">Reference proteome</keyword>
<feature type="domain" description="Peptidase S33 tripeptidyl aminopeptidase-like C-terminal" evidence="1">
    <location>
        <begin position="92"/>
        <end position="178"/>
    </location>
</feature>
<dbReference type="InterPro" id="IPR029058">
    <property type="entry name" value="AB_hydrolase_fold"/>
</dbReference>
<dbReference type="EMBL" id="JBIHMM010000001">
    <property type="protein sequence ID" value="MFH0252276.1"/>
    <property type="molecule type" value="Genomic_DNA"/>
</dbReference>
<accession>A0ABW7I3A8</accession>
<dbReference type="SUPFAM" id="SSF53474">
    <property type="entry name" value="alpha/beta-Hydrolases"/>
    <property type="match status" value="1"/>
</dbReference>